<feature type="compositionally biased region" description="Basic and acidic residues" evidence="1">
    <location>
        <begin position="103"/>
        <end position="122"/>
    </location>
</feature>
<evidence type="ECO:0000256" key="1">
    <source>
        <dbReference type="SAM" id="MobiDB-lite"/>
    </source>
</evidence>
<dbReference type="Proteomes" id="UP000594263">
    <property type="component" value="Unplaced"/>
</dbReference>
<evidence type="ECO:0000313" key="3">
    <source>
        <dbReference type="Proteomes" id="UP000594263"/>
    </source>
</evidence>
<dbReference type="Gramene" id="Kaladp0048s0490.1.v1.1">
    <property type="protein sequence ID" value="Kaladp0048s0490.1.v1.1"/>
    <property type="gene ID" value="Kaladp0048s0490.v1.1"/>
</dbReference>
<sequence>MKIRTERLMRKFRGPPECGEGCRCYEFDALSSLSRNTSAADCVSCNKIWLAFHKVVDLLSPWRPLRSIMFEEGSIKKAVKSQEKQIWFSPKAKNAILRNRRKFPPEDQRPTDITEGKFRQAF</sequence>
<organism evidence="2 3">
    <name type="scientific">Kalanchoe fedtschenkoi</name>
    <name type="common">Lavender scallops</name>
    <name type="synonym">South American air plant</name>
    <dbReference type="NCBI Taxonomy" id="63787"/>
    <lineage>
        <taxon>Eukaryota</taxon>
        <taxon>Viridiplantae</taxon>
        <taxon>Streptophyta</taxon>
        <taxon>Embryophyta</taxon>
        <taxon>Tracheophyta</taxon>
        <taxon>Spermatophyta</taxon>
        <taxon>Magnoliopsida</taxon>
        <taxon>eudicotyledons</taxon>
        <taxon>Gunneridae</taxon>
        <taxon>Pentapetalae</taxon>
        <taxon>Saxifragales</taxon>
        <taxon>Crassulaceae</taxon>
        <taxon>Kalanchoe</taxon>
    </lineage>
</organism>
<dbReference type="EnsemblPlants" id="Kaladp0048s0490.1.v1.1">
    <property type="protein sequence ID" value="Kaladp0048s0490.1.v1.1"/>
    <property type="gene ID" value="Kaladp0048s0490.v1.1"/>
</dbReference>
<keyword evidence="3" id="KW-1185">Reference proteome</keyword>
<evidence type="ECO:0000313" key="2">
    <source>
        <dbReference type="EnsemblPlants" id="Kaladp0048s0490.1.v1.1"/>
    </source>
</evidence>
<reference evidence="2" key="1">
    <citation type="submission" date="2021-01" db="UniProtKB">
        <authorList>
            <consortium name="EnsemblPlants"/>
        </authorList>
    </citation>
    <scope>IDENTIFICATION</scope>
</reference>
<feature type="region of interest" description="Disordered" evidence="1">
    <location>
        <begin position="100"/>
        <end position="122"/>
    </location>
</feature>
<name>A0A7N0TYH0_KALFE</name>
<accession>A0A7N0TYH0</accession>
<protein>
    <submittedName>
        <fullName evidence="2">Uncharacterized protein</fullName>
    </submittedName>
</protein>
<dbReference type="AlphaFoldDB" id="A0A7N0TYH0"/>
<proteinExistence type="predicted"/>